<feature type="region of interest" description="Disordered" evidence="2">
    <location>
        <begin position="1317"/>
        <end position="1353"/>
    </location>
</feature>
<evidence type="ECO:0000313" key="4">
    <source>
        <dbReference type="Proteomes" id="UP000246740"/>
    </source>
</evidence>
<protein>
    <submittedName>
        <fullName evidence="3">Snf7-domain-containing protein</fullName>
    </submittedName>
</protein>
<feature type="region of interest" description="Disordered" evidence="2">
    <location>
        <begin position="1468"/>
        <end position="1497"/>
    </location>
</feature>
<dbReference type="Proteomes" id="UP000246740">
    <property type="component" value="Unassembled WGS sequence"/>
</dbReference>
<gene>
    <name evidence="3" type="ORF">BCV70DRAFT_237538</name>
</gene>
<dbReference type="STRING" id="1882483.A0A317XP36"/>
<feature type="compositionally biased region" description="Gly residues" evidence="2">
    <location>
        <begin position="1139"/>
        <end position="1164"/>
    </location>
</feature>
<feature type="compositionally biased region" description="Polar residues" evidence="2">
    <location>
        <begin position="853"/>
        <end position="866"/>
    </location>
</feature>
<feature type="compositionally biased region" description="Low complexity" evidence="2">
    <location>
        <begin position="934"/>
        <end position="944"/>
    </location>
</feature>
<dbReference type="InterPro" id="IPR005024">
    <property type="entry name" value="Snf7_fam"/>
</dbReference>
<feature type="region of interest" description="Disordered" evidence="2">
    <location>
        <begin position="1516"/>
        <end position="1620"/>
    </location>
</feature>
<feature type="compositionally biased region" description="Polar residues" evidence="2">
    <location>
        <begin position="281"/>
        <end position="290"/>
    </location>
</feature>
<feature type="compositionally biased region" description="Polar residues" evidence="2">
    <location>
        <begin position="480"/>
        <end position="508"/>
    </location>
</feature>
<feature type="compositionally biased region" description="Low complexity" evidence="2">
    <location>
        <begin position="1471"/>
        <end position="1485"/>
    </location>
</feature>
<feature type="coiled-coil region" evidence="1">
    <location>
        <begin position="652"/>
        <end position="707"/>
    </location>
</feature>
<feature type="region of interest" description="Disordered" evidence="2">
    <location>
        <begin position="241"/>
        <end position="438"/>
    </location>
</feature>
<dbReference type="OrthoDB" id="4088568at2759"/>
<feature type="compositionally biased region" description="Polar residues" evidence="2">
    <location>
        <begin position="902"/>
        <end position="933"/>
    </location>
</feature>
<organism evidence="3 4">
    <name type="scientific">Testicularia cyperi</name>
    <dbReference type="NCBI Taxonomy" id="1882483"/>
    <lineage>
        <taxon>Eukaryota</taxon>
        <taxon>Fungi</taxon>
        <taxon>Dikarya</taxon>
        <taxon>Basidiomycota</taxon>
        <taxon>Ustilaginomycotina</taxon>
        <taxon>Ustilaginomycetes</taxon>
        <taxon>Ustilaginales</taxon>
        <taxon>Anthracoideaceae</taxon>
        <taxon>Testicularia</taxon>
    </lineage>
</organism>
<sequence>MSGLEKSLFQLKFTAKSLQRQARKASKDETAEKAKLKKALAQGNTEGARIYASNAIRKKNESLNLLRLGSRIDAVASRVETAVTMRQVTGSMASVVKGMDKAMESMNLERISMVMDKFESQFEDMDVQTSYMEGTIGATTAQTMPQDQVDLLMQQVADENGIEINHKLGEGGLLEGKVADLAPKVPESSVKNKEREDDALAERLRALRPATIRSIVTIPPPRHLKRLSLCSPTLPNHPLLSPRDSAFSFNNGAVSPGPTQDQAGTSASPDSSFENDPIGSKAQQSIANEPSSSTSTSNGQSPLASTASSSSDPTGSQDIRLQRAKRAVHHIRNFSTQSTASFASHASSTRRVASQTVEEEARTGTQPLSPPASQLQLLSDSPTESRASAKSTKGDRSGAMSGLSDSPTRSRRGSHSDSGSVYGAGQDPSASMLSVPDPVDMDEIENSVRQSKTIEDFTNIITEFRLNRQTLYQDGHHRSQGSNGNSDAADPSSSRHNHLRSTSNSNSVHAAGPLSPSQSRQSLDQRSEADETPRCTCCCSKDDCPTALRARQEWRDLEADLRLSAEIGQALLRRHDAMQAKLQKQAEEYMQQRDGLMSRLTKSYKETSALERELAQSNLNLEAGDSSNRALLHELDDVRGQLSKLRASTAKLTGADERLKGVSRELEDLKQELAAERKRASAAETRCKKLEVKSSQLADSLKHARKEADIASRRTSRIDLSEDAMQSARERLTRGLRHQRNASLGADSIMSTEDEAETAKALDSLVQDNQALRQDNDKLRSLLDACNEELASLRQAKEEDVVLLRSPMMPESDSVSPGEGPAQSQAIIRASTLSQTQSKVVAAQDESDLVKTTLSDELGEASSQTRPIDVTGEAPFASPASPPRRSEIRPAAGSPFAMPHASPSTAESRPSITRSGSIAYTVDSSSAASQAPESLSFVESSRSSQTSRDTERATSDFLQSDPSRRDNRTAQLSNLLDYINRLFTRLSTADVDTLSRRLQRQHLAGDAGHLARTTVNSILRDIDGLREHFRKLIEQEARTNARDDASSHSKDLQQESMVARKEFFALLKTFRDILCELARLRLCINEIHLNPSNAAKLLNEHLGTGPAENSSLLPIPSAVGWLGKMLLGGSGSGAPATPGAGGGASGGVAFPGGQGSPSEVGGGHASAASRPGPRPTAGGRIVSGGLGGHLAPRASAAVVSSTLAVEVKGAHASAAEGSRPSTARTQTTSDAGMLRAGPRPQRGRSTTSLTRVQSKNLSGLFAGSLGGALGGGGGGGLGGLSYNNLPQRRPDGGMKPWQRPLSRIVDDDEVSIHRGRAIRNQVFDESSDEDSDGGTGRGGGGSSNLLERTLRPRGLSDSSIRSTFVEHGGATLGVGPVSPVANRTRAPPISRIITPATLSLQADTLETVEAMEGHETPASPTRGSERSGSLTPGSAAGVGGGMASNLLSRSEKVLSFFSGGLVGSGAPLQPSSTSGSGSGSTSSTSINIVGAGEGGVGRTLRQTPSIAALNRAAARGAASPASASTASISVSGSPSTHSSPKTQAYSQTPAQSLQIPTRSGGEGVSKIGLGQSLSASPSAARSFGTSPGGTMISSTATADASVGRGLGLGVPRPGIGGAGF</sequence>
<evidence type="ECO:0000256" key="2">
    <source>
        <dbReference type="SAM" id="MobiDB-lite"/>
    </source>
</evidence>
<feature type="compositionally biased region" description="Polar residues" evidence="2">
    <location>
        <begin position="247"/>
        <end position="274"/>
    </location>
</feature>
<keyword evidence="1" id="KW-0175">Coiled coil</keyword>
<accession>A0A317XP36</accession>
<feature type="region of interest" description="Disordered" evidence="2">
    <location>
        <begin position="1135"/>
        <end position="1185"/>
    </location>
</feature>
<feature type="coiled-coil region" evidence="1">
    <location>
        <begin position="762"/>
        <end position="799"/>
    </location>
</feature>
<feature type="compositionally biased region" description="Polar residues" evidence="2">
    <location>
        <begin position="1219"/>
        <end position="1230"/>
    </location>
</feature>
<keyword evidence="4" id="KW-1185">Reference proteome</keyword>
<feature type="compositionally biased region" description="Gly residues" evidence="2">
    <location>
        <begin position="1604"/>
        <end position="1620"/>
    </location>
</feature>
<feature type="region of interest" description="Disordered" evidence="2">
    <location>
        <begin position="1211"/>
        <end position="1251"/>
    </location>
</feature>
<feature type="compositionally biased region" description="Polar residues" evidence="2">
    <location>
        <begin position="1418"/>
        <end position="1432"/>
    </location>
</feature>
<dbReference type="EMBL" id="KZ819194">
    <property type="protein sequence ID" value="PWY99619.1"/>
    <property type="molecule type" value="Genomic_DNA"/>
</dbReference>
<dbReference type="Pfam" id="PF03357">
    <property type="entry name" value="Snf7"/>
    <property type="match status" value="1"/>
</dbReference>
<feature type="region of interest" description="Disordered" evidence="2">
    <location>
        <begin position="853"/>
        <end position="968"/>
    </location>
</feature>
<feature type="compositionally biased region" description="Polar residues" evidence="2">
    <location>
        <begin position="1571"/>
        <end position="1585"/>
    </location>
</feature>
<evidence type="ECO:0000313" key="3">
    <source>
        <dbReference type="EMBL" id="PWY99619.1"/>
    </source>
</evidence>
<dbReference type="InParanoid" id="A0A317XP36"/>
<feature type="compositionally biased region" description="Gly residues" evidence="2">
    <location>
        <begin position="1333"/>
        <end position="1342"/>
    </location>
</feature>
<reference evidence="3 4" key="1">
    <citation type="journal article" date="2018" name="Mol. Biol. Evol.">
        <title>Broad Genomic Sampling Reveals a Smut Pathogenic Ancestry of the Fungal Clade Ustilaginomycotina.</title>
        <authorList>
            <person name="Kijpornyongpan T."/>
            <person name="Mondo S.J."/>
            <person name="Barry K."/>
            <person name="Sandor L."/>
            <person name="Lee J."/>
            <person name="Lipzen A."/>
            <person name="Pangilinan J."/>
            <person name="LaButti K."/>
            <person name="Hainaut M."/>
            <person name="Henrissat B."/>
            <person name="Grigoriev I.V."/>
            <person name="Spatafora J.W."/>
            <person name="Aime M.C."/>
        </authorList>
    </citation>
    <scope>NUCLEOTIDE SEQUENCE [LARGE SCALE GENOMIC DNA]</scope>
    <source>
        <strain evidence="3 4">MCA 3645</strain>
    </source>
</reference>
<feature type="region of interest" description="Disordered" evidence="2">
    <location>
        <begin position="474"/>
        <end position="527"/>
    </location>
</feature>
<dbReference type="PANTHER" id="PTHR10476">
    <property type="entry name" value="CHARGED MULTIVESICULAR BODY PROTEIN"/>
    <property type="match status" value="1"/>
</dbReference>
<feature type="compositionally biased region" description="Low complexity" evidence="2">
    <location>
        <begin position="371"/>
        <end position="382"/>
    </location>
</feature>
<feature type="coiled-coil region" evidence="1">
    <location>
        <begin position="572"/>
        <end position="599"/>
    </location>
</feature>
<dbReference type="GO" id="GO:0007034">
    <property type="term" value="P:vacuolar transport"/>
    <property type="evidence" value="ECO:0007669"/>
    <property type="project" value="InterPro"/>
</dbReference>
<feature type="compositionally biased region" description="Low complexity" evidence="2">
    <location>
        <begin position="335"/>
        <end position="349"/>
    </location>
</feature>
<feature type="compositionally biased region" description="Basic residues" evidence="2">
    <location>
        <begin position="322"/>
        <end position="332"/>
    </location>
</feature>
<feature type="compositionally biased region" description="Low complexity" evidence="2">
    <location>
        <begin position="1516"/>
        <end position="1539"/>
    </location>
</feature>
<evidence type="ECO:0000256" key="1">
    <source>
        <dbReference type="SAM" id="Coils"/>
    </source>
</evidence>
<feature type="region of interest" description="Disordered" evidence="2">
    <location>
        <begin position="1412"/>
        <end position="1437"/>
    </location>
</feature>
<feature type="compositionally biased region" description="Low complexity" evidence="2">
    <location>
        <begin position="291"/>
        <end position="318"/>
    </location>
</feature>
<proteinExistence type="predicted"/>
<name>A0A317XP36_9BASI</name>
<dbReference type="SUPFAM" id="SSF57997">
    <property type="entry name" value="Tropomyosin"/>
    <property type="match status" value="1"/>
</dbReference>
<dbReference type="Gene3D" id="6.10.140.1230">
    <property type="match status" value="1"/>
</dbReference>
<feature type="compositionally biased region" description="Polar residues" evidence="2">
    <location>
        <begin position="1540"/>
        <end position="1557"/>
    </location>
</feature>